<proteinExistence type="predicted"/>
<evidence type="ECO:0000313" key="3">
    <source>
        <dbReference type="Proteomes" id="UP000037122"/>
    </source>
</evidence>
<name>A0A0L0NPH3_CANAR</name>
<gene>
    <name evidence="2" type="ORF">QG37_08172</name>
</gene>
<dbReference type="EMBL" id="LGST01000068">
    <property type="protein sequence ID" value="KND95555.1"/>
    <property type="molecule type" value="Genomic_DNA"/>
</dbReference>
<protein>
    <submittedName>
        <fullName evidence="2">Uncharacterized protein</fullName>
    </submittedName>
</protein>
<dbReference type="Proteomes" id="UP000037122">
    <property type="component" value="Unassembled WGS sequence"/>
</dbReference>
<evidence type="ECO:0000256" key="1">
    <source>
        <dbReference type="SAM" id="MobiDB-lite"/>
    </source>
</evidence>
<feature type="region of interest" description="Disordered" evidence="1">
    <location>
        <begin position="22"/>
        <end position="44"/>
    </location>
</feature>
<sequence>MKSIKKKIVTLHQRIKKLSAPGNDLMEEAKANPLHPEVSPINHR</sequence>
<evidence type="ECO:0000313" key="2">
    <source>
        <dbReference type="EMBL" id="KND95555.1"/>
    </source>
</evidence>
<dbReference type="AlphaFoldDB" id="A0A0L0NPH3"/>
<organism evidence="2 3">
    <name type="scientific">Candidozyma auris</name>
    <name type="common">Yeast</name>
    <name type="synonym">Candida auris</name>
    <dbReference type="NCBI Taxonomy" id="498019"/>
    <lineage>
        <taxon>Eukaryota</taxon>
        <taxon>Fungi</taxon>
        <taxon>Dikarya</taxon>
        <taxon>Ascomycota</taxon>
        <taxon>Saccharomycotina</taxon>
        <taxon>Pichiomycetes</taxon>
        <taxon>Metschnikowiaceae</taxon>
        <taxon>Candidozyma</taxon>
    </lineage>
</organism>
<comment type="caution">
    <text evidence="2">The sequence shown here is derived from an EMBL/GenBank/DDBJ whole genome shotgun (WGS) entry which is preliminary data.</text>
</comment>
<accession>A0A0L0NPH3</accession>
<dbReference type="VEuPathDB" id="FungiDB:QG37_08172"/>
<reference evidence="3" key="1">
    <citation type="journal article" date="2015" name="BMC Genomics">
        <title>Draft genome of a commonly misdiagnosed multidrug resistant pathogen Candida auris.</title>
        <authorList>
            <person name="Chatterjee S."/>
            <person name="Alampalli S.V."/>
            <person name="Nageshan R.K."/>
            <person name="Chettiar S.T."/>
            <person name="Joshi S."/>
            <person name="Tatu U.S."/>
        </authorList>
    </citation>
    <scope>NUCLEOTIDE SEQUENCE [LARGE SCALE GENOMIC DNA]</scope>
    <source>
        <strain evidence="3">6684</strain>
    </source>
</reference>